<dbReference type="RefSeq" id="WP_101028685.1">
    <property type="nucleotide sequence ID" value="NZ_CABMMZ010000032.1"/>
</dbReference>
<feature type="region of interest" description="Disordered" evidence="1">
    <location>
        <begin position="48"/>
        <end position="72"/>
    </location>
</feature>
<sequence length="72" mass="7911">MDKNKKLFYTIIGAVSALAAAVAALLALKKHRCAEQKLIEEIDDIVSEKEPEEVANEEPQAEVTADELAEEE</sequence>
<feature type="transmembrane region" description="Helical" evidence="2">
    <location>
        <begin position="6"/>
        <end position="28"/>
    </location>
</feature>
<keyword evidence="2" id="KW-0812">Transmembrane</keyword>
<evidence type="ECO:0000313" key="3">
    <source>
        <dbReference type="EMBL" id="PKD32112.1"/>
    </source>
</evidence>
<comment type="caution">
    <text evidence="3">The sequence shown here is derived from an EMBL/GenBank/DDBJ whole genome shotgun (WGS) entry which is preliminary data.</text>
</comment>
<proteinExistence type="predicted"/>
<keyword evidence="2" id="KW-0472">Membrane</keyword>
<keyword evidence="2" id="KW-1133">Transmembrane helix</keyword>
<name>A0A2N0UYP5_9FIRM</name>
<dbReference type="Proteomes" id="UP000233425">
    <property type="component" value="Unassembled WGS sequence"/>
</dbReference>
<accession>A0A2N0UYP5</accession>
<dbReference type="GeneID" id="93768226"/>
<protein>
    <submittedName>
        <fullName evidence="3">Uncharacterized protein</fullName>
    </submittedName>
</protein>
<dbReference type="EMBL" id="NNSR01000032">
    <property type="protein sequence ID" value="PKD32112.1"/>
    <property type="molecule type" value="Genomic_DNA"/>
</dbReference>
<dbReference type="AlphaFoldDB" id="A0A2N0UYP5"/>
<reference evidence="3" key="1">
    <citation type="journal article" date="2018" name="Environ. Microbiol.">
        <title>Sporulation capability and amylosome conservation among diverse human colonic and rumen isolates of the keystone starch-degrader Ruminococcus bromii.</title>
        <authorList>
            <person name="Mukhopadhya I."/>
            <person name="Morais S."/>
            <person name="Laverde-Gomez J."/>
            <person name="Sheridan P.O."/>
            <person name="Walker A.W."/>
            <person name="Kelly W."/>
            <person name="Klieve A.V."/>
            <person name="Ouwerkerk D."/>
            <person name="Duncan S.H."/>
            <person name="Louis P."/>
            <person name="Koropatkin N."/>
            <person name="Cockburn D."/>
            <person name="Kibler R."/>
            <person name="Cooper P.J."/>
            <person name="Sandoval C."/>
            <person name="Crost E."/>
            <person name="Juge N."/>
            <person name="Bayer E.A."/>
            <person name="Flint H.J."/>
        </authorList>
    </citation>
    <scope>NUCLEOTIDE SEQUENCE [LARGE SCALE GENOMIC DNA]</scope>
    <source>
        <strain evidence="3">ATCC 27255</strain>
    </source>
</reference>
<keyword evidence="4" id="KW-1185">Reference proteome</keyword>
<evidence type="ECO:0000313" key="4">
    <source>
        <dbReference type="Proteomes" id="UP000233425"/>
    </source>
</evidence>
<evidence type="ECO:0000256" key="1">
    <source>
        <dbReference type="SAM" id="MobiDB-lite"/>
    </source>
</evidence>
<organism evidence="3 4">
    <name type="scientific">Ruminococcus bromii</name>
    <dbReference type="NCBI Taxonomy" id="40518"/>
    <lineage>
        <taxon>Bacteria</taxon>
        <taxon>Bacillati</taxon>
        <taxon>Bacillota</taxon>
        <taxon>Clostridia</taxon>
        <taxon>Eubacteriales</taxon>
        <taxon>Oscillospiraceae</taxon>
        <taxon>Ruminococcus</taxon>
    </lineage>
</organism>
<evidence type="ECO:0000256" key="2">
    <source>
        <dbReference type="SAM" id="Phobius"/>
    </source>
</evidence>
<gene>
    <name evidence="3" type="ORF">RBATCC27255_00599</name>
</gene>